<protein>
    <submittedName>
        <fullName evidence="1">Dam-replacing family protein</fullName>
    </submittedName>
</protein>
<reference evidence="1" key="1">
    <citation type="submission" date="2013-08" db="EMBL/GenBank/DDBJ databases">
        <authorList>
            <person name="Mendez C."/>
            <person name="Richter M."/>
            <person name="Ferrer M."/>
            <person name="Sanchez J."/>
        </authorList>
    </citation>
    <scope>NUCLEOTIDE SEQUENCE</scope>
</reference>
<dbReference type="InterPro" id="IPR010324">
    <property type="entry name" value="DRP"/>
</dbReference>
<dbReference type="Gene3D" id="1.10.10.10">
    <property type="entry name" value="Winged helix-like DNA-binding domain superfamily/Winged helix DNA-binding domain"/>
    <property type="match status" value="1"/>
</dbReference>
<sequence>MTLALELPPAPSGLESPRALARVRTTAWVQTNLYCPQCGRRRLEPTRDGTPFQDFVCAGCREPYELKSSKELHRRRVAGGSFERYRAALQQGAAPNLLLLTYDPGAARVRDLVAINRLLISPLAVRPRARPLPRPSATPYYLCDLDLARVPESAKVPFLRATHERPKRFVLDSWQRFRFLREAEAPDEPDWIRDILALIAGIPTASSRWTTSTNTTRSSARLHPRNHNVRAKIRQKI</sequence>
<evidence type="ECO:0000313" key="1">
    <source>
        <dbReference type="EMBL" id="EQD32975.1"/>
    </source>
</evidence>
<proteinExistence type="predicted"/>
<dbReference type="InterPro" id="IPR036388">
    <property type="entry name" value="WH-like_DNA-bd_sf"/>
</dbReference>
<dbReference type="Gene3D" id="3.40.210.30">
    <property type="entry name" value="Dam replacing family, catalytic PD-(D/E)XK domain"/>
    <property type="match status" value="1"/>
</dbReference>
<feature type="non-terminal residue" evidence="1">
    <location>
        <position position="237"/>
    </location>
</feature>
<dbReference type="InterPro" id="IPR043025">
    <property type="entry name" value="DRP_PD-(D/E)XK_dom"/>
</dbReference>
<dbReference type="AlphaFoldDB" id="T0ZT11"/>
<dbReference type="EMBL" id="AUZY01011830">
    <property type="protein sequence ID" value="EQD32975.1"/>
    <property type="molecule type" value="Genomic_DNA"/>
</dbReference>
<organism evidence="1">
    <name type="scientific">mine drainage metagenome</name>
    <dbReference type="NCBI Taxonomy" id="410659"/>
    <lineage>
        <taxon>unclassified sequences</taxon>
        <taxon>metagenomes</taxon>
        <taxon>ecological metagenomes</taxon>
    </lineage>
</organism>
<name>T0ZT11_9ZZZZ</name>
<reference evidence="1" key="2">
    <citation type="journal article" date="2014" name="ISME J.">
        <title>Microbial stratification in low pH oxic and suboxic macroscopic growths along an acid mine drainage.</title>
        <authorList>
            <person name="Mendez-Garcia C."/>
            <person name="Mesa V."/>
            <person name="Sprenger R.R."/>
            <person name="Richter M."/>
            <person name="Diez M.S."/>
            <person name="Solano J."/>
            <person name="Bargiela R."/>
            <person name="Golyshina O.V."/>
            <person name="Manteca A."/>
            <person name="Ramos J.L."/>
            <person name="Gallego J.R."/>
            <person name="Llorente I."/>
            <person name="Martins Dos Santos V.A."/>
            <person name="Jensen O.N."/>
            <person name="Pelaez A.I."/>
            <person name="Sanchez J."/>
            <person name="Ferrer M."/>
        </authorList>
    </citation>
    <scope>NUCLEOTIDE SEQUENCE</scope>
</reference>
<gene>
    <name evidence="1" type="ORF">B1B_17689</name>
</gene>
<dbReference type="Pfam" id="PF06044">
    <property type="entry name" value="DpnI"/>
    <property type="match status" value="1"/>
</dbReference>
<comment type="caution">
    <text evidence="1">The sequence shown here is derived from an EMBL/GenBank/DDBJ whole genome shotgun (WGS) entry which is preliminary data.</text>
</comment>
<accession>T0ZT11</accession>